<dbReference type="AlphaFoldDB" id="X0TZK5"/>
<dbReference type="EMBL" id="BARS01013746">
    <property type="protein sequence ID" value="GAF98998.1"/>
    <property type="molecule type" value="Genomic_DNA"/>
</dbReference>
<gene>
    <name evidence="4" type="ORF">S01H1_23662</name>
</gene>
<evidence type="ECO:0000256" key="1">
    <source>
        <dbReference type="ARBA" id="ARBA00010531"/>
    </source>
</evidence>
<dbReference type="InterPro" id="IPR016095">
    <property type="entry name" value="Ribosomal_uL1_3-a/b-sand"/>
</dbReference>
<evidence type="ECO:0000256" key="2">
    <source>
        <dbReference type="ARBA" id="ARBA00022980"/>
    </source>
</evidence>
<dbReference type="InterPro" id="IPR028364">
    <property type="entry name" value="Ribosomal_uL1/biogenesis"/>
</dbReference>
<comment type="similarity">
    <text evidence="1">Belongs to the universal ribosomal protein uL1 family.</text>
</comment>
<dbReference type="PANTHER" id="PTHR36427:SF3">
    <property type="entry name" value="LARGE RIBOSOMAL SUBUNIT PROTEIN UL1M"/>
    <property type="match status" value="1"/>
</dbReference>
<dbReference type="Pfam" id="PF00687">
    <property type="entry name" value="Ribosomal_L1"/>
    <property type="match status" value="1"/>
</dbReference>
<accession>X0TZK5</accession>
<dbReference type="GO" id="GO:1990904">
    <property type="term" value="C:ribonucleoprotein complex"/>
    <property type="evidence" value="ECO:0007669"/>
    <property type="project" value="UniProtKB-KW"/>
</dbReference>
<evidence type="ECO:0000256" key="3">
    <source>
        <dbReference type="ARBA" id="ARBA00023274"/>
    </source>
</evidence>
<dbReference type="PANTHER" id="PTHR36427">
    <property type="entry name" value="54S RIBOSOMAL PROTEIN L1, MITOCHONDRIAL"/>
    <property type="match status" value="1"/>
</dbReference>
<name>X0TZK5_9ZZZZ</name>
<dbReference type="Gene3D" id="3.40.50.790">
    <property type="match status" value="1"/>
</dbReference>
<dbReference type="GO" id="GO:0005840">
    <property type="term" value="C:ribosome"/>
    <property type="evidence" value="ECO:0007669"/>
    <property type="project" value="UniProtKB-KW"/>
</dbReference>
<keyword evidence="2" id="KW-0689">Ribosomal protein</keyword>
<protein>
    <recommendedName>
        <fullName evidence="5">Ribosomal protein</fullName>
    </recommendedName>
</protein>
<organism evidence="4">
    <name type="scientific">marine sediment metagenome</name>
    <dbReference type="NCBI Taxonomy" id="412755"/>
    <lineage>
        <taxon>unclassified sequences</taxon>
        <taxon>metagenomes</taxon>
        <taxon>ecological metagenomes</taxon>
    </lineage>
</organism>
<keyword evidence="3" id="KW-0687">Ribonucleoprotein</keyword>
<dbReference type="InterPro" id="IPR023674">
    <property type="entry name" value="Ribosomal_uL1-like"/>
</dbReference>
<evidence type="ECO:0008006" key="5">
    <source>
        <dbReference type="Google" id="ProtNLM"/>
    </source>
</evidence>
<evidence type="ECO:0000313" key="4">
    <source>
        <dbReference type="EMBL" id="GAF98998.1"/>
    </source>
</evidence>
<feature type="non-terminal residue" evidence="4">
    <location>
        <position position="116"/>
    </location>
</feature>
<sequence>MIDTITEEDFVKYKELKDIKKLAKKYDAFIAVAPMMGKVATKFGRVFGPMNRMPSPQAGIVVKEDEDMVKAMIEKMNRSLRVKNKEMAIKLPVGKEDMSDDELKDNIEAVIKGLTK</sequence>
<proteinExistence type="inferred from homology"/>
<reference evidence="4" key="1">
    <citation type="journal article" date="2014" name="Front. Microbiol.">
        <title>High frequency of phylogenetically diverse reductive dehalogenase-homologous genes in deep subseafloor sedimentary metagenomes.</title>
        <authorList>
            <person name="Kawai M."/>
            <person name="Futagami T."/>
            <person name="Toyoda A."/>
            <person name="Takaki Y."/>
            <person name="Nishi S."/>
            <person name="Hori S."/>
            <person name="Arai W."/>
            <person name="Tsubouchi T."/>
            <person name="Morono Y."/>
            <person name="Uchiyama I."/>
            <person name="Ito T."/>
            <person name="Fujiyama A."/>
            <person name="Inagaki F."/>
            <person name="Takami H."/>
        </authorList>
    </citation>
    <scope>NUCLEOTIDE SEQUENCE</scope>
    <source>
        <strain evidence="4">Expedition CK06-06</strain>
    </source>
</reference>
<dbReference type="SUPFAM" id="SSF56808">
    <property type="entry name" value="Ribosomal protein L1"/>
    <property type="match status" value="1"/>
</dbReference>
<comment type="caution">
    <text evidence="4">The sequence shown here is derived from an EMBL/GenBank/DDBJ whole genome shotgun (WGS) entry which is preliminary data.</text>
</comment>